<organism evidence="5 6">
    <name type="scientific">Pseudomonas linyingensis</name>
    <dbReference type="NCBI Taxonomy" id="915471"/>
    <lineage>
        <taxon>Bacteria</taxon>
        <taxon>Pseudomonadati</taxon>
        <taxon>Pseudomonadota</taxon>
        <taxon>Gammaproteobacteria</taxon>
        <taxon>Pseudomonadales</taxon>
        <taxon>Pseudomonadaceae</taxon>
        <taxon>Pseudomonas</taxon>
    </lineage>
</organism>
<dbReference type="InterPro" id="IPR036286">
    <property type="entry name" value="LexA/Signal_pep-like_sf"/>
</dbReference>
<sequence length="232" mass="25526">MERHERIAEAIAASGKKKGEIAAECGVANSAVTQWINGDSKSLKPENLYALAKATGYRAEWLAIGMGPKQELVTQEVGGTYESHRTPHEDDYALIPQYAIKGDCGAGYLNGHVEVKGGLAFKRDWLAKMRVKADNLYVIYADGDSMEPYIFEGDVVLFDGSDTEPRDRQVYAIRRPDGGISIKRIIQQLSGAWMIRSDNPDKTAYPDEPVSQATLHEMPILGRVIWRGGGIG</sequence>
<dbReference type="Pfam" id="PF01381">
    <property type="entry name" value="HTH_3"/>
    <property type="match status" value="1"/>
</dbReference>
<dbReference type="Gene3D" id="1.10.260.40">
    <property type="entry name" value="lambda repressor-like DNA-binding domains"/>
    <property type="match status" value="1"/>
</dbReference>
<dbReference type="InterPro" id="IPR015927">
    <property type="entry name" value="Peptidase_S24_S26A/B/C"/>
</dbReference>
<proteinExistence type="predicted"/>
<dbReference type="Pfam" id="PF00717">
    <property type="entry name" value="Peptidase_S24"/>
    <property type="match status" value="1"/>
</dbReference>
<dbReference type="InterPro" id="IPR001387">
    <property type="entry name" value="Cro/C1-type_HTH"/>
</dbReference>
<evidence type="ECO:0000259" key="4">
    <source>
        <dbReference type="PROSITE" id="PS50943"/>
    </source>
</evidence>
<dbReference type="OrthoDB" id="9791537at2"/>
<dbReference type="InterPro" id="IPR010982">
    <property type="entry name" value="Lambda_DNA-bd_dom_sf"/>
</dbReference>
<dbReference type="AlphaFoldDB" id="A0A1H6Z2V8"/>
<dbReference type="PROSITE" id="PS50943">
    <property type="entry name" value="HTH_CROC1"/>
    <property type="match status" value="1"/>
</dbReference>
<evidence type="ECO:0000313" key="5">
    <source>
        <dbReference type="EMBL" id="SEJ46334.1"/>
    </source>
</evidence>
<dbReference type="CDD" id="cd00093">
    <property type="entry name" value="HTH_XRE"/>
    <property type="match status" value="1"/>
</dbReference>
<evidence type="ECO:0000256" key="3">
    <source>
        <dbReference type="ARBA" id="ARBA00023163"/>
    </source>
</evidence>
<dbReference type="SMART" id="SM00530">
    <property type="entry name" value="HTH_XRE"/>
    <property type="match status" value="1"/>
</dbReference>
<dbReference type="GO" id="GO:0003677">
    <property type="term" value="F:DNA binding"/>
    <property type="evidence" value="ECO:0007669"/>
    <property type="project" value="UniProtKB-KW"/>
</dbReference>
<keyword evidence="6" id="KW-1185">Reference proteome</keyword>
<name>A0A1H6Z2V8_9PSED</name>
<dbReference type="SUPFAM" id="SSF47413">
    <property type="entry name" value="lambda repressor-like DNA-binding domains"/>
    <property type="match status" value="1"/>
</dbReference>
<accession>A0A1H6Z2V8</accession>
<dbReference type="SUPFAM" id="SSF51306">
    <property type="entry name" value="LexA/Signal peptidase"/>
    <property type="match status" value="1"/>
</dbReference>
<dbReference type="RefSeq" id="WP_090311336.1">
    <property type="nucleotide sequence ID" value="NZ_FNZE01000009.1"/>
</dbReference>
<dbReference type="InterPro" id="IPR039418">
    <property type="entry name" value="LexA-like"/>
</dbReference>
<keyword evidence="3" id="KW-0804">Transcription</keyword>
<dbReference type="CDD" id="cd06529">
    <property type="entry name" value="S24_LexA-like"/>
    <property type="match status" value="1"/>
</dbReference>
<keyword evidence="2" id="KW-0238">DNA-binding</keyword>
<dbReference type="STRING" id="915471.SAMN05216201_10968"/>
<evidence type="ECO:0000256" key="1">
    <source>
        <dbReference type="ARBA" id="ARBA00023015"/>
    </source>
</evidence>
<dbReference type="PANTHER" id="PTHR40661">
    <property type="match status" value="1"/>
</dbReference>
<reference evidence="6" key="1">
    <citation type="submission" date="2016-10" db="EMBL/GenBank/DDBJ databases">
        <authorList>
            <person name="Varghese N."/>
            <person name="Submissions S."/>
        </authorList>
    </citation>
    <scope>NUCLEOTIDE SEQUENCE [LARGE SCALE GENOMIC DNA]</scope>
    <source>
        <strain evidence="6">LMG 25967</strain>
    </source>
</reference>
<feature type="domain" description="HTH cro/C1-type" evidence="4">
    <location>
        <begin position="7"/>
        <end position="62"/>
    </location>
</feature>
<evidence type="ECO:0000256" key="2">
    <source>
        <dbReference type="ARBA" id="ARBA00023125"/>
    </source>
</evidence>
<gene>
    <name evidence="5" type="ORF">SAMN05216201_10968</name>
</gene>
<protein>
    <submittedName>
        <fullName evidence="5">Phage repressor protein C, contains Cro/C1-type HTH and peptisase s24 domains</fullName>
    </submittedName>
</protein>
<dbReference type="Gene3D" id="2.10.109.10">
    <property type="entry name" value="Umud Fragment, subunit A"/>
    <property type="match status" value="1"/>
</dbReference>
<dbReference type="EMBL" id="FNZE01000009">
    <property type="protein sequence ID" value="SEJ46334.1"/>
    <property type="molecule type" value="Genomic_DNA"/>
</dbReference>
<evidence type="ECO:0000313" key="6">
    <source>
        <dbReference type="Proteomes" id="UP000242930"/>
    </source>
</evidence>
<dbReference type="PANTHER" id="PTHR40661:SF3">
    <property type="entry name" value="FELS-1 PROPHAGE TRANSCRIPTIONAL REGULATOR"/>
    <property type="match status" value="1"/>
</dbReference>
<dbReference type="Proteomes" id="UP000242930">
    <property type="component" value="Unassembled WGS sequence"/>
</dbReference>
<keyword evidence="1" id="KW-0805">Transcription regulation</keyword>